<dbReference type="Proteomes" id="UP000242715">
    <property type="component" value="Unassembled WGS sequence"/>
</dbReference>
<evidence type="ECO:0000313" key="2">
    <source>
        <dbReference type="Proteomes" id="UP000242715"/>
    </source>
</evidence>
<accession>A0A2Z6NKQ8</accession>
<gene>
    <name evidence="1" type="ORF">TSUD_53560</name>
</gene>
<organism evidence="1 2">
    <name type="scientific">Trifolium subterraneum</name>
    <name type="common">Subterranean clover</name>
    <dbReference type="NCBI Taxonomy" id="3900"/>
    <lineage>
        <taxon>Eukaryota</taxon>
        <taxon>Viridiplantae</taxon>
        <taxon>Streptophyta</taxon>
        <taxon>Embryophyta</taxon>
        <taxon>Tracheophyta</taxon>
        <taxon>Spermatophyta</taxon>
        <taxon>Magnoliopsida</taxon>
        <taxon>eudicotyledons</taxon>
        <taxon>Gunneridae</taxon>
        <taxon>Pentapetalae</taxon>
        <taxon>rosids</taxon>
        <taxon>fabids</taxon>
        <taxon>Fabales</taxon>
        <taxon>Fabaceae</taxon>
        <taxon>Papilionoideae</taxon>
        <taxon>50 kb inversion clade</taxon>
        <taxon>NPAAA clade</taxon>
        <taxon>Hologalegina</taxon>
        <taxon>IRL clade</taxon>
        <taxon>Trifolieae</taxon>
        <taxon>Trifolium</taxon>
    </lineage>
</organism>
<proteinExistence type="predicted"/>
<protein>
    <submittedName>
        <fullName evidence="1">Uncharacterized protein</fullName>
    </submittedName>
</protein>
<reference evidence="2" key="1">
    <citation type="journal article" date="2017" name="Front. Plant Sci.">
        <title>Climate Clever Clovers: New Paradigm to Reduce the Environmental Footprint of Ruminants by Breeding Low Methanogenic Forages Utilizing Haplotype Variation.</title>
        <authorList>
            <person name="Kaur P."/>
            <person name="Appels R."/>
            <person name="Bayer P.E."/>
            <person name="Keeble-Gagnere G."/>
            <person name="Wang J."/>
            <person name="Hirakawa H."/>
            <person name="Shirasawa K."/>
            <person name="Vercoe P."/>
            <person name="Stefanova K."/>
            <person name="Durmic Z."/>
            <person name="Nichols P."/>
            <person name="Revell C."/>
            <person name="Isobe S.N."/>
            <person name="Edwards D."/>
            <person name="Erskine W."/>
        </authorList>
    </citation>
    <scope>NUCLEOTIDE SEQUENCE [LARGE SCALE GENOMIC DNA]</scope>
    <source>
        <strain evidence="2">cv. Daliak</strain>
    </source>
</reference>
<evidence type="ECO:0000313" key="1">
    <source>
        <dbReference type="EMBL" id="GAU32229.1"/>
    </source>
</evidence>
<keyword evidence="2" id="KW-1185">Reference proteome</keyword>
<name>A0A2Z6NKQ8_TRISU</name>
<sequence length="74" mass="8767">MGGKLLYLLSRSEPEKRDNRGSTFEQRAYLIHNRSCESWGKKKCQADMDWNNTCRVDKIDEEPTHVSIFRYHCS</sequence>
<dbReference type="EMBL" id="DF973487">
    <property type="protein sequence ID" value="GAU32229.1"/>
    <property type="molecule type" value="Genomic_DNA"/>
</dbReference>
<dbReference type="AlphaFoldDB" id="A0A2Z6NKQ8"/>